<dbReference type="PANTHER" id="PTHR43418">
    <property type="entry name" value="MULTIFUNCTIONAL TRYPTOPHAN BIOSYNTHESIS PROTEIN-RELATED"/>
    <property type="match status" value="1"/>
</dbReference>
<dbReference type="InterPro" id="IPR017926">
    <property type="entry name" value="GATASE"/>
</dbReference>
<dbReference type="SUPFAM" id="SSF52317">
    <property type="entry name" value="Class I glutamine amidotransferase-like"/>
    <property type="match status" value="1"/>
</dbReference>
<dbReference type="PRINTS" id="PR00096">
    <property type="entry name" value="GATASE"/>
</dbReference>
<dbReference type="UniPathway" id="UPA00070">
    <property type="reaction ID" value="UER00115"/>
</dbReference>
<dbReference type="GO" id="GO:0006526">
    <property type="term" value="P:L-arginine biosynthetic process"/>
    <property type="evidence" value="ECO:0007669"/>
    <property type="project" value="UniProtKB-UniRule"/>
</dbReference>
<dbReference type="HAMAP" id="MF_01209">
    <property type="entry name" value="CPSase_S_chain"/>
    <property type="match status" value="1"/>
</dbReference>
<keyword evidence="14" id="KW-1185">Reference proteome</keyword>
<dbReference type="Pfam" id="PF00117">
    <property type="entry name" value="GATase"/>
    <property type="match status" value="1"/>
</dbReference>
<evidence type="ECO:0000256" key="3">
    <source>
        <dbReference type="ARBA" id="ARBA00007800"/>
    </source>
</evidence>
<feature type="binding site" evidence="11">
    <location>
        <position position="247"/>
    </location>
    <ligand>
        <name>L-glutamine</name>
        <dbReference type="ChEBI" id="CHEBI:58359"/>
    </ligand>
</feature>
<feature type="binding site" evidence="11">
    <location>
        <position position="288"/>
    </location>
    <ligand>
        <name>L-glutamine</name>
        <dbReference type="ChEBI" id="CHEBI:58359"/>
    </ligand>
</feature>
<dbReference type="GO" id="GO:0006541">
    <property type="term" value="P:glutamine metabolic process"/>
    <property type="evidence" value="ECO:0007669"/>
    <property type="project" value="InterPro"/>
</dbReference>
<feature type="binding site" evidence="11">
    <location>
        <position position="219"/>
    </location>
    <ligand>
        <name>L-glutamine</name>
        <dbReference type="ChEBI" id="CHEBI:58359"/>
    </ligand>
</feature>
<feature type="region of interest" description="CPSase" evidence="11">
    <location>
        <begin position="1"/>
        <end position="170"/>
    </location>
</feature>
<protein>
    <recommendedName>
        <fullName evidence="11">Carbamoyl phosphate synthase small chain</fullName>
        <ecNumber evidence="11">6.3.5.5</ecNumber>
    </recommendedName>
    <alternativeName>
        <fullName evidence="11">Carbamoyl phosphate synthetase glutamine chain</fullName>
    </alternativeName>
</protein>
<evidence type="ECO:0000256" key="9">
    <source>
        <dbReference type="ARBA" id="ARBA00048816"/>
    </source>
</evidence>
<dbReference type="InterPro" id="IPR006274">
    <property type="entry name" value="CarbamoylP_synth_ssu"/>
</dbReference>
<comment type="subunit">
    <text evidence="11">Composed of two chains; the small (or glutamine) chain promotes the hydrolysis of glutamine to ammonia, which is used by the large (or ammonia) chain to synthesize carbamoyl phosphate. Tetramer of heterodimers (alpha,beta)4.</text>
</comment>
<proteinExistence type="inferred from homology"/>
<dbReference type="PRINTS" id="PR00097">
    <property type="entry name" value="ANTSNTHASEII"/>
</dbReference>
<evidence type="ECO:0000313" key="14">
    <source>
        <dbReference type="Proteomes" id="UP000236151"/>
    </source>
</evidence>
<dbReference type="GO" id="GO:0005524">
    <property type="term" value="F:ATP binding"/>
    <property type="evidence" value="ECO:0007669"/>
    <property type="project" value="UniProtKB-UniRule"/>
</dbReference>
<feature type="binding site" evidence="11">
    <location>
        <position position="45"/>
    </location>
    <ligand>
        <name>L-glutamine</name>
        <dbReference type="ChEBI" id="CHEBI:58359"/>
    </ligand>
</feature>
<keyword evidence="11" id="KW-0028">Amino-acid biosynthesis</keyword>
<keyword evidence="8 11" id="KW-0665">Pyrimidine biosynthesis</keyword>
<evidence type="ECO:0000256" key="5">
    <source>
        <dbReference type="ARBA" id="ARBA00022741"/>
    </source>
</evidence>
<dbReference type="GO" id="GO:0004088">
    <property type="term" value="F:carbamoyl-phosphate synthase (glutamine-hydrolyzing) activity"/>
    <property type="evidence" value="ECO:0007669"/>
    <property type="project" value="UniProtKB-UniRule"/>
</dbReference>
<dbReference type="InterPro" id="IPR035686">
    <property type="entry name" value="CPSase_GATase1"/>
</dbReference>
<comment type="similarity">
    <text evidence="3 11">Belongs to the CarA family.</text>
</comment>
<dbReference type="RefSeq" id="WP_103080658.1">
    <property type="nucleotide sequence ID" value="NZ_CP021850.1"/>
</dbReference>
<comment type="function">
    <text evidence="11">Small subunit of the glutamine-dependent carbamoyl phosphate synthetase (CPSase). CPSase catalyzes the formation of carbamoyl phosphate from the ammonia moiety of glutamine, carbonate, and phosphate donated by ATP, constituting the first step of 2 biosynthetic pathways, one leading to arginine and/or urea and the other to pyrimidine nucleotides. The small subunit (glutamine amidotransferase) binds and cleaves glutamine to supply the large subunit with the substrate ammonia.</text>
</comment>
<comment type="catalytic activity">
    <reaction evidence="9 11">
        <text>hydrogencarbonate + L-glutamine + 2 ATP + H2O = carbamoyl phosphate + L-glutamate + 2 ADP + phosphate + 2 H(+)</text>
        <dbReference type="Rhea" id="RHEA:18633"/>
        <dbReference type="ChEBI" id="CHEBI:15377"/>
        <dbReference type="ChEBI" id="CHEBI:15378"/>
        <dbReference type="ChEBI" id="CHEBI:17544"/>
        <dbReference type="ChEBI" id="CHEBI:29985"/>
        <dbReference type="ChEBI" id="CHEBI:30616"/>
        <dbReference type="ChEBI" id="CHEBI:43474"/>
        <dbReference type="ChEBI" id="CHEBI:58228"/>
        <dbReference type="ChEBI" id="CHEBI:58359"/>
        <dbReference type="ChEBI" id="CHEBI:456216"/>
        <dbReference type="EC" id="6.3.5.5"/>
    </reaction>
</comment>
<dbReference type="AlphaFoldDB" id="A0A2K2FIB7"/>
<dbReference type="GO" id="GO:0044205">
    <property type="term" value="P:'de novo' UMP biosynthetic process"/>
    <property type="evidence" value="ECO:0007669"/>
    <property type="project" value="UniProtKB-UniRule"/>
</dbReference>
<evidence type="ECO:0000259" key="12">
    <source>
        <dbReference type="SMART" id="SM01097"/>
    </source>
</evidence>
<dbReference type="FunFam" id="3.50.30.20:FF:000001">
    <property type="entry name" value="Carbamoyl-phosphate synthase small chain"/>
    <property type="match status" value="1"/>
</dbReference>
<feature type="binding site" evidence="11">
    <location>
        <position position="290"/>
    </location>
    <ligand>
        <name>L-glutamine</name>
        <dbReference type="ChEBI" id="CHEBI:58359"/>
    </ligand>
</feature>
<dbReference type="GO" id="GO:0006207">
    <property type="term" value="P:'de novo' pyrimidine nucleobase biosynthetic process"/>
    <property type="evidence" value="ECO:0007669"/>
    <property type="project" value="InterPro"/>
</dbReference>
<reference evidence="13 14" key="1">
    <citation type="submission" date="2017-06" db="EMBL/GenBank/DDBJ databases">
        <title>Investigating the central metabolism of Clostridium thermosuccinogenes.</title>
        <authorList>
            <person name="Koendjbiharie J.G."/>
            <person name="van Kranenburg R."/>
        </authorList>
    </citation>
    <scope>NUCLEOTIDE SEQUENCE [LARGE SCALE GENOMIC DNA]</scope>
    <source>
        <strain evidence="13 14">DSM 5806</strain>
    </source>
</reference>
<dbReference type="NCBIfam" id="TIGR01368">
    <property type="entry name" value="CPSaseIIsmall"/>
    <property type="match status" value="1"/>
</dbReference>
<dbReference type="OrthoDB" id="9804328at2"/>
<name>A0A2K2FIB7_9CLOT</name>
<evidence type="ECO:0000256" key="8">
    <source>
        <dbReference type="ARBA" id="ARBA00022975"/>
    </source>
</evidence>
<feature type="binding site" evidence="11">
    <location>
        <position position="221"/>
    </location>
    <ligand>
        <name>L-glutamine</name>
        <dbReference type="ChEBI" id="CHEBI:58359"/>
    </ligand>
</feature>
<dbReference type="InterPro" id="IPR002474">
    <property type="entry name" value="CarbamoylP_synth_ssu_N"/>
</dbReference>
<evidence type="ECO:0000256" key="6">
    <source>
        <dbReference type="ARBA" id="ARBA00022840"/>
    </source>
</evidence>
<keyword evidence="5 11" id="KW-0547">Nucleotide-binding</keyword>
<comment type="caution">
    <text evidence="13">The sequence shown here is derived from an EMBL/GenBank/DDBJ whole genome shotgun (WGS) entry which is preliminary data.</text>
</comment>
<dbReference type="UniPathway" id="UPA00068">
    <property type="reaction ID" value="UER00171"/>
</dbReference>
<keyword evidence="11" id="KW-0055">Arginine biosynthesis</keyword>
<feature type="active site" evidence="11">
    <location>
        <position position="333"/>
    </location>
</feature>
<evidence type="ECO:0000256" key="2">
    <source>
        <dbReference type="ARBA" id="ARBA00005077"/>
    </source>
</evidence>
<feature type="binding site" evidence="11">
    <location>
        <position position="250"/>
    </location>
    <ligand>
        <name>L-glutamine</name>
        <dbReference type="ChEBI" id="CHEBI:58359"/>
    </ligand>
</feature>
<gene>
    <name evidence="11" type="primary">carA</name>
    <name evidence="13" type="ORF">CDQ84_05135</name>
</gene>
<dbReference type="NCBIfam" id="NF009475">
    <property type="entry name" value="PRK12838.1"/>
    <property type="match status" value="1"/>
</dbReference>
<organism evidence="13 14">
    <name type="scientific">Clostridium thermosuccinogenes</name>
    <dbReference type="NCBI Taxonomy" id="84032"/>
    <lineage>
        <taxon>Bacteria</taxon>
        <taxon>Bacillati</taxon>
        <taxon>Bacillota</taxon>
        <taxon>Clostridia</taxon>
        <taxon>Eubacteriales</taxon>
        <taxon>Clostridiaceae</taxon>
        <taxon>Clostridium</taxon>
    </lineage>
</organism>
<feature type="active site" description="Nucleophile" evidence="11">
    <location>
        <position position="246"/>
    </location>
</feature>
<dbReference type="KEGG" id="cthd:CDO33_07635"/>
<dbReference type="EC" id="6.3.5.5" evidence="11"/>
<dbReference type="SMART" id="SM01097">
    <property type="entry name" value="CPSase_sm_chain"/>
    <property type="match status" value="1"/>
</dbReference>
<dbReference type="PANTHER" id="PTHR43418:SF7">
    <property type="entry name" value="CARBAMOYL-PHOSPHATE SYNTHASE SMALL CHAIN"/>
    <property type="match status" value="1"/>
</dbReference>
<evidence type="ECO:0000313" key="13">
    <source>
        <dbReference type="EMBL" id="PNU00629.1"/>
    </source>
</evidence>
<comment type="catalytic activity">
    <reaction evidence="10 11">
        <text>L-glutamine + H2O = L-glutamate + NH4(+)</text>
        <dbReference type="Rhea" id="RHEA:15889"/>
        <dbReference type="ChEBI" id="CHEBI:15377"/>
        <dbReference type="ChEBI" id="CHEBI:28938"/>
        <dbReference type="ChEBI" id="CHEBI:29985"/>
        <dbReference type="ChEBI" id="CHEBI:58359"/>
    </reaction>
</comment>
<dbReference type="PRINTS" id="PR00099">
    <property type="entry name" value="CPSGATASE"/>
</dbReference>
<comment type="pathway">
    <text evidence="1 11">Pyrimidine metabolism; UMP biosynthesis via de novo pathway; (S)-dihydroorotate from bicarbonate: step 1/3.</text>
</comment>
<feature type="binding site" evidence="11">
    <location>
        <position position="291"/>
    </location>
    <ligand>
        <name>L-glutamine</name>
        <dbReference type="ChEBI" id="CHEBI:58359"/>
    </ligand>
</feature>
<feature type="active site" evidence="11">
    <location>
        <position position="331"/>
    </location>
</feature>
<dbReference type="Gene3D" id="3.50.30.20">
    <property type="entry name" value="Carbamoyl-phosphate synthase small subunit, N-terminal domain"/>
    <property type="match status" value="1"/>
</dbReference>
<dbReference type="EMBL" id="NIOJ01000008">
    <property type="protein sequence ID" value="PNU00629.1"/>
    <property type="molecule type" value="Genomic_DNA"/>
</dbReference>
<evidence type="ECO:0000256" key="7">
    <source>
        <dbReference type="ARBA" id="ARBA00022962"/>
    </source>
</evidence>
<keyword evidence="6 11" id="KW-0067">ATP-binding</keyword>
<dbReference type="PROSITE" id="PS51273">
    <property type="entry name" value="GATASE_TYPE_1"/>
    <property type="match status" value="1"/>
</dbReference>
<dbReference type="InterPro" id="IPR050472">
    <property type="entry name" value="Anth_synth/Amidotransfase"/>
</dbReference>
<feature type="domain" description="Carbamoyl-phosphate synthase small subunit N-terminal" evidence="12">
    <location>
        <begin position="1"/>
        <end position="131"/>
    </location>
</feature>
<accession>A0A2K2FIB7</accession>
<evidence type="ECO:0000256" key="4">
    <source>
        <dbReference type="ARBA" id="ARBA00022598"/>
    </source>
</evidence>
<dbReference type="Gene3D" id="3.40.50.880">
    <property type="match status" value="1"/>
</dbReference>
<dbReference type="InterPro" id="IPR029062">
    <property type="entry name" value="Class_I_gatase-like"/>
</dbReference>
<dbReference type="SUPFAM" id="SSF52021">
    <property type="entry name" value="Carbamoyl phosphate synthetase, small subunit N-terminal domain"/>
    <property type="match status" value="1"/>
</dbReference>
<dbReference type="Proteomes" id="UP000236151">
    <property type="component" value="Unassembled WGS sequence"/>
</dbReference>
<dbReference type="CDD" id="cd01744">
    <property type="entry name" value="GATase1_CPSase"/>
    <property type="match status" value="1"/>
</dbReference>
<comment type="pathway">
    <text evidence="2 11">Amino-acid biosynthesis; L-arginine biosynthesis; carbamoyl phosphate from bicarbonate: step 1/1.</text>
</comment>
<keyword evidence="4 11" id="KW-0436">Ligase</keyword>
<dbReference type="GO" id="GO:0004359">
    <property type="term" value="F:glutaminase activity"/>
    <property type="evidence" value="ECO:0007669"/>
    <property type="project" value="RHEA"/>
</dbReference>
<evidence type="ECO:0000256" key="10">
    <source>
        <dbReference type="ARBA" id="ARBA00049285"/>
    </source>
</evidence>
<dbReference type="Pfam" id="PF00988">
    <property type="entry name" value="CPSase_sm_chain"/>
    <property type="match status" value="1"/>
</dbReference>
<evidence type="ECO:0000256" key="1">
    <source>
        <dbReference type="ARBA" id="ARBA00004812"/>
    </source>
</evidence>
<sequence>MKAILALEDGTIFHGNSFGIDGEVIGEIVFNTGMTGYQEVLTDPSYCGQIVAMTYPLIGNYGINLEDMESSKPQVRGFIVRELCSNPSNWRSVETLGAYLKKNNIIGIEGIDTRELTRILRDKGTMKGIISTDVNFNFDARVEEIKAYVTEMPVYQVTTREVIHYEGSGFRVALLDYGIKQNIIRSLLKRNCEVYVFPAWTKAEDILAVNPDGIMLSNGPGDPKDCKDEINTIKQLMGKKPIFGICLGHQLTALASNADTTRLKYGHRGCNHPVKDIKKDLTYITSQNHGYTIVEDSLDKNRMEVSHINMNDGTIEGIRYKDMPVFTVQFHPEASPGPADTAYLFDEFMELMKKFKNQLCQSGNWNGGI</sequence>
<dbReference type="InterPro" id="IPR036480">
    <property type="entry name" value="CarbP_synth_ssu_N_sf"/>
</dbReference>
<keyword evidence="7 11" id="KW-0315">Glutamine amidotransferase</keyword>
<evidence type="ECO:0000256" key="11">
    <source>
        <dbReference type="HAMAP-Rule" id="MF_01209"/>
    </source>
</evidence>